<gene>
    <name evidence="3" type="ORF">M406DRAFT_74062</name>
</gene>
<dbReference type="GeneID" id="63842820"/>
<keyword evidence="2" id="KW-0732">Signal</keyword>
<keyword evidence="4" id="KW-1185">Reference proteome</keyword>
<dbReference type="Proteomes" id="UP000803844">
    <property type="component" value="Unassembled WGS sequence"/>
</dbReference>
<evidence type="ECO:0000313" key="3">
    <source>
        <dbReference type="EMBL" id="KAF3763449.1"/>
    </source>
</evidence>
<protein>
    <submittedName>
        <fullName evidence="3">Uncharacterized protein</fullName>
    </submittedName>
</protein>
<dbReference type="AlphaFoldDB" id="A0A9P4XY55"/>
<feature type="chain" id="PRO_5040228610" evidence="2">
    <location>
        <begin position="22"/>
        <end position="1038"/>
    </location>
</feature>
<feature type="compositionally biased region" description="Polar residues" evidence="1">
    <location>
        <begin position="154"/>
        <end position="167"/>
    </location>
</feature>
<organism evidence="3 4">
    <name type="scientific">Cryphonectria parasitica (strain ATCC 38755 / EP155)</name>
    <dbReference type="NCBI Taxonomy" id="660469"/>
    <lineage>
        <taxon>Eukaryota</taxon>
        <taxon>Fungi</taxon>
        <taxon>Dikarya</taxon>
        <taxon>Ascomycota</taxon>
        <taxon>Pezizomycotina</taxon>
        <taxon>Sordariomycetes</taxon>
        <taxon>Sordariomycetidae</taxon>
        <taxon>Diaporthales</taxon>
        <taxon>Cryphonectriaceae</taxon>
        <taxon>Cryphonectria-Endothia species complex</taxon>
        <taxon>Cryphonectria</taxon>
    </lineage>
</organism>
<comment type="caution">
    <text evidence="3">The sequence shown here is derived from an EMBL/GenBank/DDBJ whole genome shotgun (WGS) entry which is preliminary data.</text>
</comment>
<reference evidence="3" key="1">
    <citation type="journal article" date="2020" name="Phytopathology">
        <title>Genome sequence of the chestnut blight fungus Cryphonectria parasitica EP155: A fundamental resource for an archetypical invasive plant pathogen.</title>
        <authorList>
            <person name="Crouch J.A."/>
            <person name="Dawe A."/>
            <person name="Aerts A."/>
            <person name="Barry K."/>
            <person name="Churchill A.C.L."/>
            <person name="Grimwood J."/>
            <person name="Hillman B."/>
            <person name="Milgroom M.G."/>
            <person name="Pangilinan J."/>
            <person name="Smith M."/>
            <person name="Salamov A."/>
            <person name="Schmutz J."/>
            <person name="Yadav J."/>
            <person name="Grigoriev I.V."/>
            <person name="Nuss D."/>
        </authorList>
    </citation>
    <scope>NUCLEOTIDE SEQUENCE</scope>
    <source>
        <strain evidence="3">EP155</strain>
    </source>
</reference>
<feature type="signal peptide" evidence="2">
    <location>
        <begin position="1"/>
        <end position="21"/>
    </location>
</feature>
<evidence type="ECO:0000256" key="2">
    <source>
        <dbReference type="SAM" id="SignalP"/>
    </source>
</evidence>
<name>A0A9P4XY55_CRYP1</name>
<accession>A0A9P4XY55</accession>
<feature type="region of interest" description="Disordered" evidence="1">
    <location>
        <begin position="145"/>
        <end position="167"/>
    </location>
</feature>
<proteinExistence type="predicted"/>
<dbReference type="OrthoDB" id="3497519at2759"/>
<evidence type="ECO:0000256" key="1">
    <source>
        <dbReference type="SAM" id="MobiDB-lite"/>
    </source>
</evidence>
<evidence type="ECO:0000313" key="4">
    <source>
        <dbReference type="Proteomes" id="UP000803844"/>
    </source>
</evidence>
<dbReference type="EMBL" id="MU032349">
    <property type="protein sequence ID" value="KAF3763449.1"/>
    <property type="molecule type" value="Genomic_DNA"/>
</dbReference>
<sequence>MTARHIISELIIGLFMDFVCSNLSNLKKQFVFDETLPAVRTFTLRGLAHTHASAGRDFTQTDLKALQGLGGWTPLNTSTPFSYVPSWTHPLWREDVEIAFDGTWYKVRQKLGDPAASMRPALRPEDEARHPTEYARRFGVHTDRQRDNWGHSRMTPTDPSFQPSVQSFEGDEYDRSLQNIVFDYDTAELAKIGALNPRLDIAWPPDLDDPVDTLFDPMRWTQMSMPGWKDWSGLWDVRYGPSLDGVGGVYNYQTNEKVREALRPALQLVSKIMRSGHPYWQAMTSLHHLRPVDNAKDGRTSEERSRQGGVPYTSVWIHVDGTDARMPTPYPEMQRLNDLGFDSRLARNACMSLLYRFLQFSIYLGENNSGMVRVYQDQNVWAPRLCISATLIWPLLVPKNLSDSERASHTFAIASTILHELAHACAHAHRCLMTRTLILKKTPIGAALGEEILNSLLRLGNQVFGPMLKDSQGFQTRPSRNDFFAEDAAQGEEGLNFEKYLWGNRIIRLPRGGSSAFMLMPIIATSDWPVAHPQPYQQGKTKADQRDTAYMRWLVEPRVQSWNEITAVPVAWYARLFQKTWWQSNYRKYGHQGLLLACNDGQALSDQRARSVPLFPIENDPDDMVAVLGSEAYTWLRDTMARQLADKGLRVLRSYITAMMCLVAESAILATRLANEEAGWAHKCREMQRLALRVARCYTAMVNAIHGDMATPSTTASFTVENAKERIRALQNSVRPALQNMMQLRRVIDQEIAYQQNILNMYLLQGQNFRKAFRSYIVALRKRMTITRDLLNGQRISVSLADLGDDAYKVGGGWQEIFEQKLETDLACGTNGMIPKDLATESHLLLEMLNEVRTLHTGFQLQVDMLEENNNLAQSIGPDGSVDLSLYGQSRLRSVTRARRTGFLRAYRTAAMREMRRLADGPMKRLVREAVGILSSYMDIRQIEGDLRVLRSETERRNDLMRDVYVMLTNERQFMADRQVARDAGQQRVTEDPTVQDLRVQVLQKAGGHTGDRAYLASIWTNATIQKFLDGMDQEPLL</sequence>
<dbReference type="RefSeq" id="XP_040774410.1">
    <property type="nucleotide sequence ID" value="XM_040925691.1"/>
</dbReference>